<evidence type="ECO:0000313" key="3">
    <source>
        <dbReference type="Proteomes" id="UP001066276"/>
    </source>
</evidence>
<comment type="caution">
    <text evidence="2">The sequence shown here is derived from an EMBL/GenBank/DDBJ whole genome shotgun (WGS) entry which is preliminary data.</text>
</comment>
<feature type="region of interest" description="Disordered" evidence="1">
    <location>
        <begin position="54"/>
        <end position="82"/>
    </location>
</feature>
<keyword evidence="3" id="KW-1185">Reference proteome</keyword>
<name>A0AAV7NPA2_PLEWA</name>
<feature type="compositionally biased region" description="Polar residues" evidence="1">
    <location>
        <begin position="73"/>
        <end position="82"/>
    </location>
</feature>
<protein>
    <submittedName>
        <fullName evidence="2">Uncharacterized protein</fullName>
    </submittedName>
</protein>
<dbReference type="AlphaFoldDB" id="A0AAV7NPA2"/>
<dbReference type="Proteomes" id="UP001066276">
    <property type="component" value="Chromosome 8"/>
</dbReference>
<evidence type="ECO:0000313" key="2">
    <source>
        <dbReference type="EMBL" id="KAJ1117329.1"/>
    </source>
</evidence>
<organism evidence="2 3">
    <name type="scientific">Pleurodeles waltl</name>
    <name type="common">Iberian ribbed newt</name>
    <dbReference type="NCBI Taxonomy" id="8319"/>
    <lineage>
        <taxon>Eukaryota</taxon>
        <taxon>Metazoa</taxon>
        <taxon>Chordata</taxon>
        <taxon>Craniata</taxon>
        <taxon>Vertebrata</taxon>
        <taxon>Euteleostomi</taxon>
        <taxon>Amphibia</taxon>
        <taxon>Batrachia</taxon>
        <taxon>Caudata</taxon>
        <taxon>Salamandroidea</taxon>
        <taxon>Salamandridae</taxon>
        <taxon>Pleurodelinae</taxon>
        <taxon>Pleurodeles</taxon>
    </lineage>
</organism>
<dbReference type="EMBL" id="JANPWB010000012">
    <property type="protein sequence ID" value="KAJ1117329.1"/>
    <property type="molecule type" value="Genomic_DNA"/>
</dbReference>
<reference evidence="2" key="1">
    <citation type="journal article" date="2022" name="bioRxiv">
        <title>Sequencing and chromosome-scale assembly of the giantPleurodeles waltlgenome.</title>
        <authorList>
            <person name="Brown T."/>
            <person name="Elewa A."/>
            <person name="Iarovenko S."/>
            <person name="Subramanian E."/>
            <person name="Araus A.J."/>
            <person name="Petzold A."/>
            <person name="Susuki M."/>
            <person name="Suzuki K.-i.T."/>
            <person name="Hayashi T."/>
            <person name="Toyoda A."/>
            <person name="Oliveira C."/>
            <person name="Osipova E."/>
            <person name="Leigh N.D."/>
            <person name="Simon A."/>
            <person name="Yun M.H."/>
        </authorList>
    </citation>
    <scope>NUCLEOTIDE SEQUENCE</scope>
    <source>
        <strain evidence="2">20211129_DDA</strain>
        <tissue evidence="2">Liver</tissue>
    </source>
</reference>
<accession>A0AAV7NPA2</accession>
<sequence length="82" mass="8905">MVAPRDDHHRLVERVTSTERELTEVPPAINEMTTCLTNMDTMTWALEIHAKDAENRKGPPNAGTAAAPWGATVASSGETPIH</sequence>
<proteinExistence type="predicted"/>
<evidence type="ECO:0000256" key="1">
    <source>
        <dbReference type="SAM" id="MobiDB-lite"/>
    </source>
</evidence>
<gene>
    <name evidence="2" type="ORF">NDU88_005529</name>
</gene>